<reference evidence="1" key="1">
    <citation type="journal article" date="2014" name="Int. J. Syst. Evol. Microbiol.">
        <title>Complete genome sequence of Corynebacterium casei LMG S-19264T (=DSM 44701T), isolated from a smear-ripened cheese.</title>
        <authorList>
            <consortium name="US DOE Joint Genome Institute (JGI-PGF)"/>
            <person name="Walter F."/>
            <person name="Albersmeier A."/>
            <person name="Kalinowski J."/>
            <person name="Ruckert C."/>
        </authorList>
    </citation>
    <scope>NUCLEOTIDE SEQUENCE</scope>
    <source>
        <strain evidence="1">CGMCC 1.12153</strain>
    </source>
</reference>
<accession>A0A917B118</accession>
<dbReference type="AlphaFoldDB" id="A0A917B118"/>
<comment type="caution">
    <text evidence="1">The sequence shown here is derived from an EMBL/GenBank/DDBJ whole genome shotgun (WGS) entry which is preliminary data.</text>
</comment>
<dbReference type="PANTHER" id="PTHR43106:SF1">
    <property type="entry name" value="DEHYDROGENASE-RELATED"/>
    <property type="match status" value="1"/>
</dbReference>
<dbReference type="PANTHER" id="PTHR43106">
    <property type="entry name" value="DEHYDROGENASE-RELATED"/>
    <property type="match status" value="1"/>
</dbReference>
<dbReference type="InterPro" id="IPR036188">
    <property type="entry name" value="FAD/NAD-bd_sf"/>
</dbReference>
<dbReference type="SUPFAM" id="SSF51905">
    <property type="entry name" value="FAD/NAD(P)-binding domain"/>
    <property type="match status" value="1"/>
</dbReference>
<evidence type="ECO:0000313" key="1">
    <source>
        <dbReference type="EMBL" id="GGF13764.1"/>
    </source>
</evidence>
<organism evidence="1 2">
    <name type="scientific">Halobacillus andaensis</name>
    <dbReference type="NCBI Taxonomy" id="1176239"/>
    <lineage>
        <taxon>Bacteria</taxon>
        <taxon>Bacillati</taxon>
        <taxon>Bacillota</taxon>
        <taxon>Bacilli</taxon>
        <taxon>Bacillales</taxon>
        <taxon>Bacillaceae</taxon>
        <taxon>Halobacillus</taxon>
    </lineage>
</organism>
<sequence length="446" mass="49929">MYDLTIIGAGVSSVFLAYTLLQKNEDLSVHVIDKGKKLNERICGLDEGNSCTCSDGCSKYMGFAGLGKSEGKFNYTNDFGGELAQKIGEEETLQLMKEVDHILCTFGADQVDTYSTKNGPLTERAAQHSLHVLSTEVRHLGTTVAREVFQQMYEKMKDKITFTFEANVERIQKNDSFRIQTNKGNFTSDQVVLATGMSGSQWLKGQTSALGLHPGETRLDLGIRVEMRGDQLDPILQDTFETKLQYVGKDYSATTYCMNPRGRIIRKHQHGLVMPDGQNQYEKETPSANLNFTLFVPKYFPTYEEAMKKAEQIIGGINGDRDRIVVQRLRDLKNNQISNNRNCHSIIPSLDAEKGNINEEVPELYIRALLDFFEALEGLLGESIDPDTLLYGIDAKFYEPKLYTNEKFETEVRGLYLIGDCSGETHSLAQAAASGIYLGSKLCSYN</sequence>
<dbReference type="EMBL" id="BMEL01000001">
    <property type="protein sequence ID" value="GGF13764.1"/>
    <property type="molecule type" value="Genomic_DNA"/>
</dbReference>
<evidence type="ECO:0000313" key="2">
    <source>
        <dbReference type="Proteomes" id="UP000660110"/>
    </source>
</evidence>
<gene>
    <name evidence="1" type="ORF">GCM10010954_10630</name>
</gene>
<protein>
    <submittedName>
        <fullName evidence="1">NAD(FAD)-utilizing dehydrogenase</fullName>
    </submittedName>
</protein>
<dbReference type="Proteomes" id="UP000660110">
    <property type="component" value="Unassembled WGS sequence"/>
</dbReference>
<proteinExistence type="predicted"/>
<keyword evidence="2" id="KW-1185">Reference proteome</keyword>
<dbReference type="Gene3D" id="3.50.50.60">
    <property type="entry name" value="FAD/NAD(P)-binding domain"/>
    <property type="match status" value="2"/>
</dbReference>
<reference evidence="1" key="2">
    <citation type="submission" date="2020-09" db="EMBL/GenBank/DDBJ databases">
        <authorList>
            <person name="Sun Q."/>
            <person name="Zhou Y."/>
        </authorList>
    </citation>
    <scope>NUCLEOTIDE SEQUENCE</scope>
    <source>
        <strain evidence="1">CGMCC 1.12153</strain>
    </source>
</reference>
<dbReference type="RefSeq" id="WP_188376405.1">
    <property type="nucleotide sequence ID" value="NZ_BMEL01000001.1"/>
</dbReference>
<name>A0A917B118_HALAA</name>